<evidence type="ECO:0000256" key="2">
    <source>
        <dbReference type="ARBA" id="ARBA00018804"/>
    </source>
</evidence>
<evidence type="ECO:0000313" key="5">
    <source>
        <dbReference type="Proteomes" id="UP000046393"/>
    </source>
</evidence>
<accession>A0A0N5ANM1</accession>
<reference evidence="6" key="1">
    <citation type="submission" date="2017-02" db="UniProtKB">
        <authorList>
            <consortium name="WormBaseParasite"/>
        </authorList>
    </citation>
    <scope>IDENTIFICATION</scope>
</reference>
<protein>
    <recommendedName>
        <fullName evidence="2">Ataxin-10</fullName>
    </recommendedName>
</protein>
<dbReference type="Proteomes" id="UP000046393">
    <property type="component" value="Unplaced"/>
</dbReference>
<dbReference type="InterPro" id="IPR011989">
    <property type="entry name" value="ARM-like"/>
</dbReference>
<keyword evidence="5" id="KW-1185">Reference proteome</keyword>
<evidence type="ECO:0000259" key="4">
    <source>
        <dbReference type="Pfam" id="PF09759"/>
    </source>
</evidence>
<dbReference type="InterPro" id="IPR019156">
    <property type="entry name" value="Ataxin-10_domain"/>
</dbReference>
<comment type="similarity">
    <text evidence="1">Belongs to the ataxin-10 family.</text>
</comment>
<comment type="function">
    <text evidence="3">May play a role in the regulation of cytokinesis. May play a role in signaling by stimulating protein glycosylation. Induces neuritogenesis by activating the Ras-MAP kinase pathway and is necessary for the survival of cerebellar neurons. Does not appear to play a major role in ciliogenesis.</text>
</comment>
<sequence>MDPDLSIQSLFVRGSSLSRNKLSLLRRYCATEAKSSAFLDSIDKEDLENFLQRVLDVAVGRDVSNESDVEKLKFQKLALRTLVNAVNRSVMLRSFLNQKTLHTLRVILKQQVLQVEVCALLNTIFCHNLTELQSTDEYALLLGDLINLWAEEKSWISSILSICFEKSLSFLSYCYERLDLSTFTNLLYSVSVLADKSDDQKAINLSISDARFCVELLKEFERICENMLSCGDLEHNGKKCLVPMYAMMYLLEIISLLALERPDYNAVFHPCIDGIRYVVWILEAIIDNEISHEIQSFKPSNAPDRPSKEPLKRRDVANNSFISKLSMYLCFMNAHDIGLLKRNCMEALQNLCCESLQNQVIAGDFDAISLVLSCARRLDSNCPSQIQRAIAVLRFLCIGCQENQARLARINNAAPAIIDTKRLFLEMGIESIIDPASNTVKLKKAT</sequence>
<dbReference type="AlphaFoldDB" id="A0A0N5ANM1"/>
<name>A0A0N5ANM1_9BILA</name>
<evidence type="ECO:0000313" key="6">
    <source>
        <dbReference type="WBParaSite" id="SMUV_0000621301-mRNA-1"/>
    </source>
</evidence>
<dbReference type="STRING" id="451379.A0A0N5ANM1"/>
<dbReference type="Pfam" id="PF09759">
    <property type="entry name" value="Atx10homo_assoc"/>
    <property type="match status" value="1"/>
</dbReference>
<feature type="domain" description="Ataxin-10" evidence="4">
    <location>
        <begin position="340"/>
        <end position="436"/>
    </location>
</feature>
<evidence type="ECO:0000256" key="1">
    <source>
        <dbReference type="ARBA" id="ARBA00008384"/>
    </source>
</evidence>
<evidence type="ECO:0000256" key="3">
    <source>
        <dbReference type="ARBA" id="ARBA00045173"/>
    </source>
</evidence>
<organism evidence="5 6">
    <name type="scientific">Syphacia muris</name>
    <dbReference type="NCBI Taxonomy" id="451379"/>
    <lineage>
        <taxon>Eukaryota</taxon>
        <taxon>Metazoa</taxon>
        <taxon>Ecdysozoa</taxon>
        <taxon>Nematoda</taxon>
        <taxon>Chromadorea</taxon>
        <taxon>Rhabditida</taxon>
        <taxon>Spirurina</taxon>
        <taxon>Oxyuridomorpha</taxon>
        <taxon>Oxyuroidea</taxon>
        <taxon>Oxyuridae</taxon>
        <taxon>Syphacia</taxon>
    </lineage>
</organism>
<dbReference type="Gene3D" id="1.25.10.10">
    <property type="entry name" value="Leucine-rich Repeat Variant"/>
    <property type="match status" value="1"/>
</dbReference>
<proteinExistence type="inferred from homology"/>
<dbReference type="WBParaSite" id="SMUV_0000621301-mRNA-1">
    <property type="protein sequence ID" value="SMUV_0000621301-mRNA-1"/>
    <property type="gene ID" value="SMUV_0000621301"/>
</dbReference>